<dbReference type="Pfam" id="PF15247">
    <property type="entry name" value="SLBP_RNA_bind"/>
    <property type="match status" value="1"/>
</dbReference>
<organism evidence="4 5">
    <name type="scientific">Trichinella murrelli</name>
    <dbReference type="NCBI Taxonomy" id="144512"/>
    <lineage>
        <taxon>Eukaryota</taxon>
        <taxon>Metazoa</taxon>
        <taxon>Ecdysozoa</taxon>
        <taxon>Nematoda</taxon>
        <taxon>Enoplea</taxon>
        <taxon>Dorylaimia</taxon>
        <taxon>Trichinellida</taxon>
        <taxon>Trichinellidae</taxon>
        <taxon>Trichinella</taxon>
    </lineage>
</organism>
<feature type="domain" description="Histone RNA hairpin-binding protein RNA-binding" evidence="3">
    <location>
        <begin position="204"/>
        <end position="270"/>
    </location>
</feature>
<dbReference type="OrthoDB" id="265795at2759"/>
<evidence type="ECO:0000313" key="5">
    <source>
        <dbReference type="Proteomes" id="UP000055048"/>
    </source>
</evidence>
<comment type="similarity">
    <text evidence="1">Belongs to the SLBP family.</text>
</comment>
<dbReference type="Proteomes" id="UP000055048">
    <property type="component" value="Unassembled WGS sequence"/>
</dbReference>
<sequence length="302" mass="34358">MEYNASQQSSIYAKLNKGQRLGNQNKLSKHFIQHKIAVFIYSEMHPSVNFTSTKDDPAIFANTEEELLPGGLLEDDFDEILIESIAVAEHNQPSMEKNGFLEDKEVAAVTKNLQSVNLAEQSEPFMEKDRLLENELDKEVAAVTKNAHVIANEKYQLFLEFGVVNVALNGVTASAVGQVSSRHLGQAQHYRKIRRPPALFAKETDENIIARRMKDIQKGYNCEAYKHYLNAVPKDARIKGVHPVTPTKELKFSRRSWDAQVRLWRRNIHTAVHHEVIDEQPNFDEEKSSDFYGGKLTCKGNH</sequence>
<dbReference type="GO" id="GO:0051028">
    <property type="term" value="P:mRNA transport"/>
    <property type="evidence" value="ECO:0007669"/>
    <property type="project" value="TreeGrafter"/>
</dbReference>
<gene>
    <name evidence="4" type="primary">slbp2</name>
    <name evidence="4" type="ORF">T05_1755</name>
</gene>
<dbReference type="PANTHER" id="PTHR17408">
    <property type="entry name" value="HISTONE RNA HAIRPIN-BINDING PROTEIN"/>
    <property type="match status" value="1"/>
</dbReference>
<dbReference type="GO" id="GO:0071204">
    <property type="term" value="C:histone pre-mRNA 3'end processing complex"/>
    <property type="evidence" value="ECO:0007669"/>
    <property type="project" value="TreeGrafter"/>
</dbReference>
<dbReference type="GO" id="GO:0003729">
    <property type="term" value="F:mRNA binding"/>
    <property type="evidence" value="ECO:0007669"/>
    <property type="project" value="InterPro"/>
</dbReference>
<dbReference type="InterPro" id="IPR026502">
    <property type="entry name" value="SLBP1/SLBP2"/>
</dbReference>
<accession>A0A0V0TUR9</accession>
<evidence type="ECO:0000259" key="3">
    <source>
        <dbReference type="Pfam" id="PF15247"/>
    </source>
</evidence>
<dbReference type="EMBL" id="JYDJ01000135">
    <property type="protein sequence ID" value="KRX42778.1"/>
    <property type="molecule type" value="Genomic_DNA"/>
</dbReference>
<dbReference type="InterPro" id="IPR029344">
    <property type="entry name" value="SLBP_RNA_bind"/>
</dbReference>
<name>A0A0V0TUR9_9BILA</name>
<protein>
    <submittedName>
        <fullName evidence="4">Oocyte-specific histone RNA stem-loop-binding protein 2</fullName>
    </submittedName>
</protein>
<dbReference type="AlphaFoldDB" id="A0A0V0TUR9"/>
<keyword evidence="2" id="KW-0694">RNA-binding</keyword>
<reference evidence="4 5" key="1">
    <citation type="submission" date="2015-01" db="EMBL/GenBank/DDBJ databases">
        <title>Evolution of Trichinella species and genotypes.</title>
        <authorList>
            <person name="Korhonen P.K."/>
            <person name="Edoardo P."/>
            <person name="Giuseppe L.R."/>
            <person name="Gasser R.B."/>
        </authorList>
    </citation>
    <scope>NUCLEOTIDE SEQUENCE [LARGE SCALE GENOMIC DNA]</scope>
    <source>
        <strain evidence="4">ISS417</strain>
    </source>
</reference>
<dbReference type="STRING" id="144512.A0A0V0TUR9"/>
<comment type="caution">
    <text evidence="4">The sequence shown here is derived from an EMBL/GenBank/DDBJ whole genome shotgun (WGS) entry which is preliminary data.</text>
</comment>
<evidence type="ECO:0000313" key="4">
    <source>
        <dbReference type="EMBL" id="KRX42778.1"/>
    </source>
</evidence>
<dbReference type="Gene3D" id="1.10.8.1120">
    <property type="entry name" value="Histone RNA hairpin-binding protein RNA-binding domain"/>
    <property type="match status" value="1"/>
</dbReference>
<dbReference type="PANTHER" id="PTHR17408:SF0">
    <property type="entry name" value="HISTONE RNA HAIRPIN-BINDING PROTEIN"/>
    <property type="match status" value="1"/>
</dbReference>
<evidence type="ECO:0000256" key="2">
    <source>
        <dbReference type="ARBA" id="ARBA00022884"/>
    </source>
</evidence>
<dbReference type="GO" id="GO:0005737">
    <property type="term" value="C:cytoplasm"/>
    <property type="evidence" value="ECO:0007669"/>
    <property type="project" value="TreeGrafter"/>
</dbReference>
<dbReference type="GO" id="GO:0071207">
    <property type="term" value="F:histone pre-mRNA stem-loop binding"/>
    <property type="evidence" value="ECO:0007669"/>
    <property type="project" value="TreeGrafter"/>
</dbReference>
<evidence type="ECO:0000256" key="1">
    <source>
        <dbReference type="ARBA" id="ARBA00006151"/>
    </source>
</evidence>
<keyword evidence="5" id="KW-1185">Reference proteome</keyword>
<proteinExistence type="inferred from homology"/>
<dbReference type="InterPro" id="IPR038294">
    <property type="entry name" value="SLBP_RNA_bind_sf"/>
</dbReference>
<dbReference type="GO" id="GO:0006398">
    <property type="term" value="P:mRNA 3'-end processing by stem-loop binding and cleavage"/>
    <property type="evidence" value="ECO:0007669"/>
    <property type="project" value="TreeGrafter"/>
</dbReference>